<proteinExistence type="predicted"/>
<protein>
    <submittedName>
        <fullName evidence="5">POZ/BTB G-protein 1</fullName>
    </submittedName>
</protein>
<dbReference type="Gene3D" id="3.30.710.10">
    <property type="entry name" value="Potassium Channel Kv1.1, Chain A"/>
    <property type="match status" value="1"/>
</dbReference>
<dbReference type="Proteomes" id="UP001567538">
    <property type="component" value="Unassembled WGS sequence"/>
</dbReference>
<dbReference type="InterPro" id="IPR045890">
    <property type="entry name" value="POB1-like"/>
</dbReference>
<comment type="caution">
    <text evidence="5">The sequence shown here is derived from an EMBL/GenBank/DDBJ whole genome shotgun (WGS) entry which is preliminary data.</text>
</comment>
<dbReference type="InterPro" id="IPR011333">
    <property type="entry name" value="SKP1/BTB/POZ_sf"/>
</dbReference>
<evidence type="ECO:0000313" key="5">
    <source>
        <dbReference type="EMBL" id="KAL1556867.1"/>
    </source>
</evidence>
<keyword evidence="3" id="KW-0833">Ubl conjugation pathway</keyword>
<dbReference type="PANTHER" id="PTHR46336:SF30">
    <property type="entry name" value="BTB_POZ DOMAIN-CONTAINING PROTEIN POB1-LIKE"/>
    <property type="match status" value="1"/>
</dbReference>
<comment type="function">
    <text evidence="1">May act as a substrate-specific adapter of an E3 ubiquitin-protein ligase complex (CUL3-RBX1-BTB) which mediates the ubiquitination and subsequent proteasomal degradation of target proteins.</text>
</comment>
<keyword evidence="6" id="KW-1185">Reference proteome</keyword>
<feature type="domain" description="BACK" evidence="4">
    <location>
        <begin position="47"/>
        <end position="151"/>
    </location>
</feature>
<gene>
    <name evidence="5" type="ORF">AAHA92_12431</name>
</gene>
<evidence type="ECO:0000256" key="1">
    <source>
        <dbReference type="ARBA" id="ARBA00002668"/>
    </source>
</evidence>
<evidence type="ECO:0000313" key="6">
    <source>
        <dbReference type="Proteomes" id="UP001567538"/>
    </source>
</evidence>
<dbReference type="Pfam" id="PF07707">
    <property type="entry name" value="BACK"/>
    <property type="match status" value="1"/>
</dbReference>
<accession>A0ABD1HK91</accession>
<dbReference type="PANTHER" id="PTHR46336">
    <property type="entry name" value="OS02G0260700 PROTEIN"/>
    <property type="match status" value="1"/>
</dbReference>
<evidence type="ECO:0000259" key="4">
    <source>
        <dbReference type="SMART" id="SM00875"/>
    </source>
</evidence>
<sequence>MRESQKKHVTIRIQVSEEAAFMRLLNFMYSNTLPRTTPTDLLDVLMAADKYEVASFQQLTDAAKRFLAARFKDLSKYQEEVMDLPLAGIEAVLCSDDLQVASEDVIYDLVLKWARVNYSKLEERREILSKRLIRFIRFPFMTCRKLRSVLTCGDIDPELASKVVWRVLFFKVEAPYRRPSLLAEDGKASLRQFVERSYIFRPMKVVRFESPIQCVVYLDLKRDECAQLFPAGWIHSQSFHLGGQRFILSGHCYMDQNNTSHCFGLFLRMLEKDSVALTVDYDCSARMKPSEDFVRMYKWKYMFMGGNSRSLFKMPWTAFVADDSPYFINGVLHLRAELTIKK</sequence>
<evidence type="ECO:0000256" key="3">
    <source>
        <dbReference type="ARBA" id="ARBA00022786"/>
    </source>
</evidence>
<organism evidence="5 6">
    <name type="scientific">Salvia divinorum</name>
    <name type="common">Maria pastora</name>
    <name type="synonym">Diviner's sage</name>
    <dbReference type="NCBI Taxonomy" id="28513"/>
    <lineage>
        <taxon>Eukaryota</taxon>
        <taxon>Viridiplantae</taxon>
        <taxon>Streptophyta</taxon>
        <taxon>Embryophyta</taxon>
        <taxon>Tracheophyta</taxon>
        <taxon>Spermatophyta</taxon>
        <taxon>Magnoliopsida</taxon>
        <taxon>eudicotyledons</taxon>
        <taxon>Gunneridae</taxon>
        <taxon>Pentapetalae</taxon>
        <taxon>asterids</taxon>
        <taxon>lamiids</taxon>
        <taxon>Lamiales</taxon>
        <taxon>Lamiaceae</taxon>
        <taxon>Nepetoideae</taxon>
        <taxon>Mentheae</taxon>
        <taxon>Salviinae</taxon>
        <taxon>Salvia</taxon>
        <taxon>Salvia subgen. Calosphace</taxon>
    </lineage>
</organism>
<dbReference type="EMBL" id="JBEAFC010000005">
    <property type="protein sequence ID" value="KAL1556867.1"/>
    <property type="molecule type" value="Genomic_DNA"/>
</dbReference>
<dbReference type="InterPro" id="IPR011705">
    <property type="entry name" value="BACK"/>
</dbReference>
<evidence type="ECO:0000256" key="2">
    <source>
        <dbReference type="ARBA" id="ARBA00004906"/>
    </source>
</evidence>
<dbReference type="Gene3D" id="1.25.40.420">
    <property type="match status" value="1"/>
</dbReference>
<name>A0ABD1HK91_SALDI</name>
<dbReference type="FunFam" id="1.25.40.420:FF:000008">
    <property type="entry name" value="BTB/POZ domain-containing protein POB1"/>
    <property type="match status" value="1"/>
</dbReference>
<reference evidence="5 6" key="1">
    <citation type="submission" date="2024-06" db="EMBL/GenBank/DDBJ databases">
        <title>A chromosome level genome sequence of Diviner's sage (Salvia divinorum).</title>
        <authorList>
            <person name="Ford S.A."/>
            <person name="Ro D.-K."/>
            <person name="Ness R.W."/>
            <person name="Phillips M.A."/>
        </authorList>
    </citation>
    <scope>NUCLEOTIDE SEQUENCE [LARGE SCALE GENOMIC DNA]</scope>
    <source>
        <strain evidence="5">SAF-2024a</strain>
        <tissue evidence="5">Leaf</tissue>
    </source>
</reference>
<comment type="pathway">
    <text evidence="2">Protein modification; protein ubiquitination.</text>
</comment>
<dbReference type="AlphaFoldDB" id="A0ABD1HK91"/>
<dbReference type="SMART" id="SM00875">
    <property type="entry name" value="BACK"/>
    <property type="match status" value="1"/>
</dbReference>